<reference evidence="2 3" key="1">
    <citation type="submission" date="2018-03" db="EMBL/GenBank/DDBJ databases">
        <title>Chitinolytic properties of Streptosporangium nondiastaticum TBG75A20.</title>
        <authorList>
            <person name="Gayathri V."/>
            <person name="Shiburaj S."/>
        </authorList>
    </citation>
    <scope>NUCLEOTIDE SEQUENCE [LARGE SCALE GENOMIC DNA]</scope>
    <source>
        <strain evidence="2 3">TBG75A20</strain>
    </source>
</reference>
<organism evidence="2 3">
    <name type="scientific">Streptosporangium nondiastaticum</name>
    <dbReference type="NCBI Taxonomy" id="35764"/>
    <lineage>
        <taxon>Bacteria</taxon>
        <taxon>Bacillati</taxon>
        <taxon>Actinomycetota</taxon>
        <taxon>Actinomycetes</taxon>
        <taxon>Streptosporangiales</taxon>
        <taxon>Streptosporangiaceae</taxon>
        <taxon>Streptosporangium</taxon>
    </lineage>
</organism>
<comment type="caution">
    <text evidence="2">The sequence shown here is derived from an EMBL/GenBank/DDBJ whole genome shotgun (WGS) entry which is preliminary data.</text>
</comment>
<feature type="domain" description="DUF6980" evidence="1">
    <location>
        <begin position="4"/>
        <end position="99"/>
    </location>
</feature>
<dbReference type="InterPro" id="IPR053918">
    <property type="entry name" value="DUF6980"/>
</dbReference>
<dbReference type="Proteomes" id="UP000242427">
    <property type="component" value="Unassembled WGS sequence"/>
</dbReference>
<proteinExistence type="predicted"/>
<name>A0A9X7JPS5_9ACTN</name>
<protein>
    <recommendedName>
        <fullName evidence="1">DUF6980 domain-containing protein</fullName>
    </recommendedName>
</protein>
<dbReference type="OrthoDB" id="4206464at2"/>
<keyword evidence="3" id="KW-1185">Reference proteome</keyword>
<accession>A0A9X7JPS5</accession>
<evidence type="ECO:0000259" key="1">
    <source>
        <dbReference type="Pfam" id="PF22400"/>
    </source>
</evidence>
<dbReference type="Pfam" id="PF22400">
    <property type="entry name" value="DUF6980"/>
    <property type="match status" value="1"/>
</dbReference>
<evidence type="ECO:0000313" key="2">
    <source>
        <dbReference type="EMBL" id="PSJ27376.1"/>
    </source>
</evidence>
<gene>
    <name evidence="2" type="ORF">B7P34_17930</name>
</gene>
<dbReference type="EMBL" id="PXWG01000044">
    <property type="protein sequence ID" value="PSJ27376.1"/>
    <property type="molecule type" value="Genomic_DNA"/>
</dbReference>
<sequence>MYDHCCEEMTRQVDWHCDTHADPYACPDALVNFSAKFREYGLIIHDGGTACSGIDFCPWCGRRLPESQRDRWFEEMEARGIDPWEDEVPAEFEDGSWLASSS</sequence>
<dbReference type="AlphaFoldDB" id="A0A9X7JPS5"/>
<evidence type="ECO:0000313" key="3">
    <source>
        <dbReference type="Proteomes" id="UP000242427"/>
    </source>
</evidence>